<comment type="similarity">
    <text evidence="2">Belongs to the CsgG family.</text>
</comment>
<accession>A0ABV7HIA1</accession>
<dbReference type="RefSeq" id="WP_386722466.1">
    <property type="nucleotide sequence ID" value="NZ_JBHRSZ010000007.1"/>
</dbReference>
<keyword evidence="4" id="KW-1003">Cell membrane</keyword>
<evidence type="ECO:0000256" key="7">
    <source>
        <dbReference type="ARBA" id="ARBA00023139"/>
    </source>
</evidence>
<evidence type="ECO:0000256" key="8">
    <source>
        <dbReference type="ARBA" id="ARBA00023288"/>
    </source>
</evidence>
<dbReference type="Gene3D" id="3.40.50.10610">
    <property type="entry name" value="ABC-type transport auxiliary lipoprotein component"/>
    <property type="match status" value="2"/>
</dbReference>
<reference evidence="11" key="1">
    <citation type="journal article" date="2019" name="Int. J. Syst. Evol. Microbiol.">
        <title>The Global Catalogue of Microorganisms (GCM) 10K type strain sequencing project: providing services to taxonomists for standard genome sequencing and annotation.</title>
        <authorList>
            <consortium name="The Broad Institute Genomics Platform"/>
            <consortium name="The Broad Institute Genome Sequencing Center for Infectious Disease"/>
            <person name="Wu L."/>
            <person name="Ma J."/>
        </authorList>
    </citation>
    <scope>NUCLEOTIDE SEQUENCE [LARGE SCALE GENOMIC DNA]</scope>
    <source>
        <strain evidence="11">KCTC 52438</strain>
    </source>
</reference>
<gene>
    <name evidence="10" type="ORF">ACFOEK_15985</name>
</gene>
<dbReference type="Proteomes" id="UP001595476">
    <property type="component" value="Unassembled WGS sequence"/>
</dbReference>
<evidence type="ECO:0000256" key="5">
    <source>
        <dbReference type="ARBA" id="ARBA00022729"/>
    </source>
</evidence>
<evidence type="ECO:0000256" key="9">
    <source>
        <dbReference type="SAM" id="SignalP"/>
    </source>
</evidence>
<organism evidence="10 11">
    <name type="scientific">Litoribrevibacter euphylliae</name>
    <dbReference type="NCBI Taxonomy" id="1834034"/>
    <lineage>
        <taxon>Bacteria</taxon>
        <taxon>Pseudomonadati</taxon>
        <taxon>Pseudomonadota</taxon>
        <taxon>Gammaproteobacteria</taxon>
        <taxon>Oceanospirillales</taxon>
        <taxon>Oceanospirillaceae</taxon>
        <taxon>Litoribrevibacter</taxon>
    </lineage>
</organism>
<evidence type="ECO:0000256" key="4">
    <source>
        <dbReference type="ARBA" id="ARBA00022475"/>
    </source>
</evidence>
<sequence>MKRFISLTWATLFLSLLILQGCSTTDALIGQGIQTAGLTPRSNTYQELVALPKPKGKIVAAVYNFRDQTGQYKPAPASSFSTAVTQGATSFLLTALRDSGWFIPVEREGLQNLLTERKIIRATEKNINEDFELPPLMPATVVIEGGIVSYDSNTRTGGAGARYLGIGGAEQYRQDQVTINLRMINTRSGEVLDSIMTTKTIFSQEITTGVFRFIEFKKLLELETGTTTNEPIQVCVMSAIESALIHLIANGLKNNNWQLANPEDVNNAILQQYLSSSSPILDL</sequence>
<name>A0ABV7HIA1_9GAMM</name>
<dbReference type="PANTHER" id="PTHR41164">
    <property type="entry name" value="CURLI PRODUCTION ASSEMBLY/TRANSPORT COMPONENT CSGG"/>
    <property type="match status" value="1"/>
</dbReference>
<dbReference type="Pfam" id="PF03783">
    <property type="entry name" value="CsgG"/>
    <property type="match status" value="1"/>
</dbReference>
<dbReference type="PROSITE" id="PS51257">
    <property type="entry name" value="PROKAR_LIPOPROTEIN"/>
    <property type="match status" value="1"/>
</dbReference>
<keyword evidence="11" id="KW-1185">Reference proteome</keyword>
<keyword evidence="8" id="KW-0449">Lipoprotein</keyword>
<dbReference type="PANTHER" id="PTHR41164:SF1">
    <property type="entry name" value="CURLI PRODUCTION ASSEMBLY_TRANSPORT COMPONENT CSGG"/>
    <property type="match status" value="1"/>
</dbReference>
<keyword evidence="6" id="KW-0472">Membrane</keyword>
<feature type="signal peptide" evidence="9">
    <location>
        <begin position="1"/>
        <end position="27"/>
    </location>
</feature>
<evidence type="ECO:0000256" key="1">
    <source>
        <dbReference type="ARBA" id="ARBA00003989"/>
    </source>
</evidence>
<evidence type="ECO:0000313" key="10">
    <source>
        <dbReference type="EMBL" id="MFC3152536.1"/>
    </source>
</evidence>
<evidence type="ECO:0000256" key="6">
    <source>
        <dbReference type="ARBA" id="ARBA00023136"/>
    </source>
</evidence>
<dbReference type="EMBL" id="JBHRSZ010000007">
    <property type="protein sequence ID" value="MFC3152536.1"/>
    <property type="molecule type" value="Genomic_DNA"/>
</dbReference>
<evidence type="ECO:0000256" key="2">
    <source>
        <dbReference type="ARBA" id="ARBA00008899"/>
    </source>
</evidence>
<dbReference type="InterPro" id="IPR005534">
    <property type="entry name" value="Curli_assmbl/transp-comp_CsgG"/>
</dbReference>
<feature type="chain" id="PRO_5046477007" description="Curli production assembly/transport component CsgG" evidence="9">
    <location>
        <begin position="28"/>
        <end position="283"/>
    </location>
</feature>
<protein>
    <recommendedName>
        <fullName evidence="3">Curli production assembly/transport component CsgG</fullName>
    </recommendedName>
</protein>
<comment type="function">
    <text evidence="1">May be involved in the biogenesis of curli organelles.</text>
</comment>
<keyword evidence="7" id="KW-0564">Palmitate</keyword>
<evidence type="ECO:0000313" key="11">
    <source>
        <dbReference type="Proteomes" id="UP001595476"/>
    </source>
</evidence>
<keyword evidence="5 9" id="KW-0732">Signal</keyword>
<evidence type="ECO:0000256" key="3">
    <source>
        <dbReference type="ARBA" id="ARBA00014028"/>
    </source>
</evidence>
<proteinExistence type="inferred from homology"/>
<comment type="caution">
    <text evidence="10">The sequence shown here is derived from an EMBL/GenBank/DDBJ whole genome shotgun (WGS) entry which is preliminary data.</text>
</comment>